<organism evidence="1 2">
    <name type="scientific">Linderina macrospora</name>
    <dbReference type="NCBI Taxonomy" id="4868"/>
    <lineage>
        <taxon>Eukaryota</taxon>
        <taxon>Fungi</taxon>
        <taxon>Fungi incertae sedis</taxon>
        <taxon>Zoopagomycota</taxon>
        <taxon>Kickxellomycotina</taxon>
        <taxon>Kickxellomycetes</taxon>
        <taxon>Kickxellales</taxon>
        <taxon>Kickxellaceae</taxon>
        <taxon>Linderina</taxon>
    </lineage>
</organism>
<evidence type="ECO:0000313" key="2">
    <source>
        <dbReference type="Proteomes" id="UP001150603"/>
    </source>
</evidence>
<accession>A0ACC1JD83</accession>
<proteinExistence type="predicted"/>
<name>A0ACC1JD83_9FUNG</name>
<comment type="caution">
    <text evidence="1">The sequence shown here is derived from an EMBL/GenBank/DDBJ whole genome shotgun (WGS) entry which is preliminary data.</text>
</comment>
<sequence length="159" mass="18940">MFNMIVEHIFTNLMISLATETDDLNLRLTSSMLLLFLHQYGTYNPGYVNLYLRFLIDQLRESTRMSTSIVYLYALTMGASLTWEGHFEYAQQEEFIFHLVKALSDCDRYIYRYSQWDRYHQLLITSIRCLNTWMGLSFNHIHRMAETKKILVGISERLD</sequence>
<dbReference type="Proteomes" id="UP001150603">
    <property type="component" value="Unassembled WGS sequence"/>
</dbReference>
<feature type="non-terminal residue" evidence="1">
    <location>
        <position position="159"/>
    </location>
</feature>
<gene>
    <name evidence="1" type="ORF">FBU59_001718</name>
</gene>
<reference evidence="1" key="1">
    <citation type="submission" date="2022-07" db="EMBL/GenBank/DDBJ databases">
        <title>Phylogenomic reconstructions and comparative analyses of Kickxellomycotina fungi.</title>
        <authorList>
            <person name="Reynolds N.K."/>
            <person name="Stajich J.E."/>
            <person name="Barry K."/>
            <person name="Grigoriev I.V."/>
            <person name="Crous P."/>
            <person name="Smith M.E."/>
        </authorList>
    </citation>
    <scope>NUCLEOTIDE SEQUENCE</scope>
    <source>
        <strain evidence="1">NRRL 5244</strain>
    </source>
</reference>
<evidence type="ECO:0000313" key="1">
    <source>
        <dbReference type="EMBL" id="KAJ1948168.1"/>
    </source>
</evidence>
<keyword evidence="2" id="KW-1185">Reference proteome</keyword>
<protein>
    <submittedName>
        <fullName evidence="1">Uncharacterized protein</fullName>
    </submittedName>
</protein>
<dbReference type="EMBL" id="JANBPW010000821">
    <property type="protein sequence ID" value="KAJ1948168.1"/>
    <property type="molecule type" value="Genomic_DNA"/>
</dbReference>